<dbReference type="SUPFAM" id="SSF55729">
    <property type="entry name" value="Acyl-CoA N-acyltransferases (Nat)"/>
    <property type="match status" value="1"/>
</dbReference>
<dbReference type="Gene3D" id="3.40.630.30">
    <property type="match status" value="1"/>
</dbReference>
<dbReference type="OrthoDB" id="7205533at2"/>
<keyword evidence="5" id="KW-1185">Reference proteome</keyword>
<keyword evidence="1 4" id="KW-0808">Transferase</keyword>
<keyword evidence="2" id="KW-0012">Acyltransferase</keyword>
<dbReference type="CDD" id="cd04301">
    <property type="entry name" value="NAT_SF"/>
    <property type="match status" value="1"/>
</dbReference>
<dbReference type="PROSITE" id="PS51186">
    <property type="entry name" value="GNAT"/>
    <property type="match status" value="1"/>
</dbReference>
<dbReference type="EMBL" id="PHIG01000032">
    <property type="protein sequence ID" value="PJK29747.1"/>
    <property type="molecule type" value="Genomic_DNA"/>
</dbReference>
<gene>
    <name evidence="4" type="ORF">CVT23_11280</name>
</gene>
<comment type="caution">
    <text evidence="4">The sequence shown here is derived from an EMBL/GenBank/DDBJ whole genome shotgun (WGS) entry which is preliminary data.</text>
</comment>
<organism evidence="4 5">
    <name type="scientific">Minwuia thermotolerans</name>
    <dbReference type="NCBI Taxonomy" id="2056226"/>
    <lineage>
        <taxon>Bacteria</taxon>
        <taxon>Pseudomonadati</taxon>
        <taxon>Pseudomonadota</taxon>
        <taxon>Alphaproteobacteria</taxon>
        <taxon>Minwuiales</taxon>
        <taxon>Minwuiaceae</taxon>
        <taxon>Minwuia</taxon>
    </lineage>
</organism>
<evidence type="ECO:0000256" key="2">
    <source>
        <dbReference type="ARBA" id="ARBA00023315"/>
    </source>
</evidence>
<proteinExistence type="predicted"/>
<accession>A0A2M9G1Z7</accession>
<dbReference type="Pfam" id="PF00583">
    <property type="entry name" value="Acetyltransf_1"/>
    <property type="match status" value="1"/>
</dbReference>
<feature type="domain" description="N-acetyltransferase" evidence="3">
    <location>
        <begin position="1"/>
        <end position="117"/>
    </location>
</feature>
<protein>
    <submittedName>
        <fullName evidence="4">GNAT family N-acetyltransferase</fullName>
    </submittedName>
</protein>
<evidence type="ECO:0000256" key="1">
    <source>
        <dbReference type="ARBA" id="ARBA00022679"/>
    </source>
</evidence>
<dbReference type="InterPro" id="IPR050832">
    <property type="entry name" value="Bact_Acetyltransf"/>
</dbReference>
<evidence type="ECO:0000259" key="3">
    <source>
        <dbReference type="PROSITE" id="PS51186"/>
    </source>
</evidence>
<dbReference type="Proteomes" id="UP000229498">
    <property type="component" value="Unassembled WGS sequence"/>
</dbReference>
<reference evidence="4 5" key="1">
    <citation type="submission" date="2017-11" db="EMBL/GenBank/DDBJ databases">
        <title>Draft genome sequence of Rhizobiales bacterium SY3-13.</title>
        <authorList>
            <person name="Sun C."/>
        </authorList>
    </citation>
    <scope>NUCLEOTIDE SEQUENCE [LARGE SCALE GENOMIC DNA]</scope>
    <source>
        <strain evidence="4 5">SY3-13</strain>
    </source>
</reference>
<evidence type="ECO:0000313" key="4">
    <source>
        <dbReference type="EMBL" id="PJK29747.1"/>
    </source>
</evidence>
<evidence type="ECO:0000313" key="5">
    <source>
        <dbReference type="Proteomes" id="UP000229498"/>
    </source>
</evidence>
<dbReference type="InterPro" id="IPR016181">
    <property type="entry name" value="Acyl_CoA_acyltransferase"/>
</dbReference>
<dbReference type="PANTHER" id="PTHR43877">
    <property type="entry name" value="AMINOALKYLPHOSPHONATE N-ACETYLTRANSFERASE-RELATED-RELATED"/>
    <property type="match status" value="1"/>
</dbReference>
<dbReference type="GO" id="GO:0016747">
    <property type="term" value="F:acyltransferase activity, transferring groups other than amino-acyl groups"/>
    <property type="evidence" value="ECO:0007669"/>
    <property type="project" value="InterPro"/>
</dbReference>
<sequence length="118" mass="12833">MDACRDELTVTPDQIVERTMLVAEEGGRLVAMAGLEPDADVLGLWNMFVTPECIGTGLGGVLFRAIADKAREAGARCLYIDSDPNARPFYEHMGARLVSESPSDSIPGRTLPRLRLDL</sequence>
<dbReference type="PANTHER" id="PTHR43877:SF1">
    <property type="entry name" value="ACETYLTRANSFERASE"/>
    <property type="match status" value="1"/>
</dbReference>
<dbReference type="AlphaFoldDB" id="A0A2M9G1Z7"/>
<name>A0A2M9G1Z7_9PROT</name>
<dbReference type="InterPro" id="IPR000182">
    <property type="entry name" value="GNAT_dom"/>
</dbReference>